<evidence type="ECO:0000313" key="8">
    <source>
        <dbReference type="Proteomes" id="UP000265427"/>
    </source>
</evidence>
<keyword evidence="1" id="KW-0723">Serine/threonine-protein kinase</keyword>
<protein>
    <recommendedName>
        <fullName evidence="6">Protein kinase domain-containing protein</fullName>
    </recommendedName>
</protein>
<dbReference type="Gene3D" id="1.10.510.10">
    <property type="entry name" value="Transferase(Phosphotransferase) domain 1"/>
    <property type="match status" value="2"/>
</dbReference>
<dbReference type="GO" id="GO:0005634">
    <property type="term" value="C:nucleus"/>
    <property type="evidence" value="ECO:0007669"/>
    <property type="project" value="TreeGrafter"/>
</dbReference>
<comment type="caution">
    <text evidence="7">The sequence shown here is derived from an EMBL/GenBank/DDBJ whole genome shotgun (WGS) entry which is preliminary data.</text>
</comment>
<sequence>MDRFAIQRPLADALYGRVFLAHDTATGESVAIKQMNVLAAAAHRPVGNTRRGRIAENVAIEKHVNRLLSSHGGHPHVLRMRADFVQDDHDHMVFDYCPGGDLFDALRHGPLLPPVAKRYFRQLIQAVGYIHDKGIAHRDLSLENVLLDHHHNCKVCDFGLATSVGAPVCDETVGKSFYMAPEVVLGHSYDPCKADVWSLGVILFMMLTGVPLWQVASPEDQSFEYFKMNGLHNLISIWGVELEIRVVDLLAHMLEPQPAQRFGLGQVVDHEFIAGRRNMGTYCIDRTLSDALYGEVLLGHDICTDELVAIKKMDPVTAFHGCQCPRVREDIEVEKHVNRLFRSHGGHPNILPMRQDYVQNGADHLVFDFCRKGDLFSAMDHGALPNDVAKRYFHQIALGIAFMHANGVAHRDVSLENVLIDDSDTCRVCDFGLAASTTARCSDKVGTEFYMAPEVAQGLQYDPSIADVWSLGVVLFMMLTGVPLCQLATPSDCRFKYLSQYGLRNLFNSWKMDVNAEATELLELMLEPNPVMRCRLDQVLAHAYLRSVEVDNSVEISTEAPDAFAPAKVILEATKAWAYVNRLWKRPSNDVVMPAIASV</sequence>
<name>A0A397B8P1_APHAT</name>
<feature type="domain" description="Protein kinase" evidence="6">
    <location>
        <begin position="4"/>
        <end position="273"/>
    </location>
</feature>
<keyword evidence="4" id="KW-0418">Kinase</keyword>
<reference evidence="7 8" key="1">
    <citation type="submission" date="2018-08" db="EMBL/GenBank/DDBJ databases">
        <title>Aphanomyces genome sequencing and annotation.</title>
        <authorList>
            <person name="Minardi D."/>
            <person name="Oidtmann B."/>
            <person name="Van Der Giezen M."/>
            <person name="Studholme D.J."/>
        </authorList>
    </citation>
    <scope>NUCLEOTIDE SEQUENCE [LARGE SCALE GENOMIC DNA]</scope>
    <source>
        <strain evidence="7 8">Kv</strain>
    </source>
</reference>
<evidence type="ECO:0000313" key="7">
    <source>
        <dbReference type="EMBL" id="RHY16743.1"/>
    </source>
</evidence>
<dbReference type="VEuPathDB" id="FungiDB:H257_12294"/>
<organism evidence="7 8">
    <name type="scientific">Aphanomyces astaci</name>
    <name type="common">Crayfish plague agent</name>
    <dbReference type="NCBI Taxonomy" id="112090"/>
    <lineage>
        <taxon>Eukaryota</taxon>
        <taxon>Sar</taxon>
        <taxon>Stramenopiles</taxon>
        <taxon>Oomycota</taxon>
        <taxon>Saprolegniomycetes</taxon>
        <taxon>Saprolegniales</taxon>
        <taxon>Verrucalvaceae</taxon>
        <taxon>Aphanomyces</taxon>
    </lineage>
</organism>
<evidence type="ECO:0000259" key="6">
    <source>
        <dbReference type="PROSITE" id="PS50011"/>
    </source>
</evidence>
<feature type="domain" description="Protein kinase" evidence="6">
    <location>
        <begin position="282"/>
        <end position="545"/>
    </location>
</feature>
<dbReference type="Proteomes" id="UP000265427">
    <property type="component" value="Unassembled WGS sequence"/>
</dbReference>
<dbReference type="AlphaFoldDB" id="A0A397B8P1"/>
<dbReference type="GO" id="GO:0005524">
    <property type="term" value="F:ATP binding"/>
    <property type="evidence" value="ECO:0007669"/>
    <property type="project" value="UniProtKB-KW"/>
</dbReference>
<dbReference type="PROSITE" id="PS50011">
    <property type="entry name" value="PROTEIN_KINASE_DOM"/>
    <property type="match status" value="2"/>
</dbReference>
<dbReference type="Pfam" id="PF00069">
    <property type="entry name" value="Pkinase"/>
    <property type="match status" value="2"/>
</dbReference>
<dbReference type="InterPro" id="IPR011009">
    <property type="entry name" value="Kinase-like_dom_sf"/>
</dbReference>
<keyword evidence="5" id="KW-0067">ATP-binding</keyword>
<evidence type="ECO:0000256" key="2">
    <source>
        <dbReference type="ARBA" id="ARBA00022679"/>
    </source>
</evidence>
<keyword evidence="3" id="KW-0547">Nucleotide-binding</keyword>
<proteinExistence type="predicted"/>
<dbReference type="GO" id="GO:0004674">
    <property type="term" value="F:protein serine/threonine kinase activity"/>
    <property type="evidence" value="ECO:0007669"/>
    <property type="project" value="UniProtKB-KW"/>
</dbReference>
<accession>A0A397B8P1</accession>
<evidence type="ECO:0000256" key="5">
    <source>
        <dbReference type="ARBA" id="ARBA00022840"/>
    </source>
</evidence>
<keyword evidence="2" id="KW-0808">Transferase</keyword>
<dbReference type="PANTHER" id="PTHR24345">
    <property type="entry name" value="SERINE/THREONINE-PROTEIN KINASE PLK"/>
    <property type="match status" value="1"/>
</dbReference>
<dbReference type="PANTHER" id="PTHR24345:SF91">
    <property type="entry name" value="SERINE_THREONINE-PROTEIN KINASE PLK4"/>
    <property type="match status" value="1"/>
</dbReference>
<dbReference type="InterPro" id="IPR000719">
    <property type="entry name" value="Prot_kinase_dom"/>
</dbReference>
<evidence type="ECO:0000256" key="3">
    <source>
        <dbReference type="ARBA" id="ARBA00022741"/>
    </source>
</evidence>
<evidence type="ECO:0000256" key="1">
    <source>
        <dbReference type="ARBA" id="ARBA00022527"/>
    </source>
</evidence>
<evidence type="ECO:0000256" key="4">
    <source>
        <dbReference type="ARBA" id="ARBA00022777"/>
    </source>
</evidence>
<dbReference type="SUPFAM" id="SSF56112">
    <property type="entry name" value="Protein kinase-like (PK-like)"/>
    <property type="match status" value="2"/>
</dbReference>
<gene>
    <name evidence="7" type="ORF">DYB36_009537</name>
</gene>
<dbReference type="EMBL" id="QUSZ01003889">
    <property type="protein sequence ID" value="RHY16743.1"/>
    <property type="molecule type" value="Genomic_DNA"/>
</dbReference>
<dbReference type="VEuPathDB" id="FungiDB:H257_12295"/>